<dbReference type="RefSeq" id="WP_286353302.1">
    <property type="nucleotide sequence ID" value="NZ_AP027079.1"/>
</dbReference>
<protein>
    <recommendedName>
        <fullName evidence="3">NADH dehydrogenase</fullName>
    </recommendedName>
</protein>
<evidence type="ECO:0008006" key="3">
    <source>
        <dbReference type="Google" id="ProtNLM"/>
    </source>
</evidence>
<accession>A0ABN6UXJ7</accession>
<dbReference type="Proteomes" id="UP001242010">
    <property type="component" value="Chromosome"/>
</dbReference>
<evidence type="ECO:0000313" key="1">
    <source>
        <dbReference type="EMBL" id="BDU69579.1"/>
    </source>
</evidence>
<evidence type="ECO:0000313" key="2">
    <source>
        <dbReference type="Proteomes" id="UP001242010"/>
    </source>
</evidence>
<sequence>MSGGFKGFFQRLGRIGSSRHKRRIHYIKAEMVGLRRQMAVTLELAGGAEARRVAALPPRTPLSETEFKVYSQFGDDGIIQYLISHLPAVPTFVEFGVEDYTEANTRFLLAHNQWRGLILDGRPDLDAVVAAQGLPMLYDLEVRSAFITAENINDLILGAGFSGEIGLLSIDIDGNDYWVWRAITCVQPQIVVAEYNAVFGPDRAVTIPYSPAFERSQAHHSYLYFGASLRALCRLAEEKGYAFVGCNQAGNNAYFVRQDLSGSFQVVSPEAGFVDSRFRESRDEQGRMNRLAGAARLEAIADLPVADLESGQTIPLRDLRSR</sequence>
<proteinExistence type="predicted"/>
<gene>
    <name evidence="1" type="ORF">GETHOR_16800</name>
</gene>
<name>A0ABN6UXJ7_9BACT</name>
<organism evidence="1 2">
    <name type="scientific">Geothrix oryzae</name>
    <dbReference type="NCBI Taxonomy" id="2927975"/>
    <lineage>
        <taxon>Bacteria</taxon>
        <taxon>Pseudomonadati</taxon>
        <taxon>Acidobacteriota</taxon>
        <taxon>Holophagae</taxon>
        <taxon>Holophagales</taxon>
        <taxon>Holophagaceae</taxon>
        <taxon>Geothrix</taxon>
    </lineage>
</organism>
<reference evidence="2" key="1">
    <citation type="journal article" date="2023" name="Int. J. Syst. Evol. Microbiol.">
        <title>Mesoterricola silvestris gen. nov., sp. nov., Mesoterricola sediminis sp. nov., Geothrix oryzae sp. nov., Geothrix edaphica sp. nov., Geothrix rubra sp. nov., and Geothrix limicola sp. nov., six novel members of Acidobacteriota isolated from soils.</title>
        <authorList>
            <person name="Itoh H."/>
            <person name="Sugisawa Y."/>
            <person name="Mise K."/>
            <person name="Xu Z."/>
            <person name="Kuniyasu M."/>
            <person name="Ushijima N."/>
            <person name="Kawano K."/>
            <person name="Kobayashi E."/>
            <person name="Shiratori Y."/>
            <person name="Masuda Y."/>
            <person name="Senoo K."/>
        </authorList>
    </citation>
    <scope>NUCLEOTIDE SEQUENCE [LARGE SCALE GENOMIC DNA]</scope>
    <source>
        <strain evidence="2">Red222</strain>
    </source>
</reference>
<dbReference type="EMBL" id="AP027079">
    <property type="protein sequence ID" value="BDU69579.1"/>
    <property type="molecule type" value="Genomic_DNA"/>
</dbReference>
<keyword evidence="2" id="KW-1185">Reference proteome</keyword>